<gene>
    <name evidence="1" type="ORF">EB796_006331</name>
</gene>
<comment type="caution">
    <text evidence="1">The sequence shown here is derived from an EMBL/GenBank/DDBJ whole genome shotgun (WGS) entry which is preliminary data.</text>
</comment>
<organism evidence="1 2">
    <name type="scientific">Bugula neritina</name>
    <name type="common">Brown bryozoan</name>
    <name type="synonym">Sertularia neritina</name>
    <dbReference type="NCBI Taxonomy" id="10212"/>
    <lineage>
        <taxon>Eukaryota</taxon>
        <taxon>Metazoa</taxon>
        <taxon>Spiralia</taxon>
        <taxon>Lophotrochozoa</taxon>
        <taxon>Bryozoa</taxon>
        <taxon>Gymnolaemata</taxon>
        <taxon>Cheilostomatida</taxon>
        <taxon>Flustrina</taxon>
        <taxon>Buguloidea</taxon>
        <taxon>Bugulidae</taxon>
        <taxon>Bugula</taxon>
    </lineage>
</organism>
<dbReference type="EMBL" id="VXIV02000887">
    <property type="protein sequence ID" value="KAF6035365.1"/>
    <property type="molecule type" value="Genomic_DNA"/>
</dbReference>
<accession>A0A7J7KAZ6</accession>
<dbReference type="Proteomes" id="UP000593567">
    <property type="component" value="Unassembled WGS sequence"/>
</dbReference>
<reference evidence="1" key="1">
    <citation type="submission" date="2020-06" db="EMBL/GenBank/DDBJ databases">
        <title>Draft genome of Bugula neritina, a colonial animal packing powerful symbionts and potential medicines.</title>
        <authorList>
            <person name="Rayko M."/>
        </authorList>
    </citation>
    <scope>NUCLEOTIDE SEQUENCE [LARGE SCALE GENOMIC DNA]</scope>
    <source>
        <strain evidence="1">Kwan_BN1</strain>
    </source>
</reference>
<protein>
    <submittedName>
        <fullName evidence="1">Uncharacterized protein</fullName>
    </submittedName>
</protein>
<keyword evidence="2" id="KW-1185">Reference proteome</keyword>
<dbReference type="AlphaFoldDB" id="A0A7J7KAZ6"/>
<proteinExistence type="predicted"/>
<evidence type="ECO:0000313" key="1">
    <source>
        <dbReference type="EMBL" id="KAF6035365.1"/>
    </source>
</evidence>
<sequence>MQRKSQLSLFSSKKVNQSKIIMKVLFLVAAIAVCLMTFAPATEASYHPGRRCCTYRYKRVCSNRGYKLHCRRVKAGCLRYCPNPFKGYY</sequence>
<name>A0A7J7KAZ6_BUGNE</name>
<evidence type="ECO:0000313" key="2">
    <source>
        <dbReference type="Proteomes" id="UP000593567"/>
    </source>
</evidence>